<gene>
    <name evidence="12 13" type="primary">LOC100498436</name>
</gene>
<sequence length="899" mass="99426">MMRVGILLTSVLIGWVQSSHHFLSGTNLARSGEAQQSSVYSPAPQFSAATAIDGIEETNIHKSPCVHTNHDHEPWWRLDLKKRYKIRTVAIVNRGDCCSERLKGAQIRVGNSPDNNNPVCATITDTSRVSITVSCHGMEGRYISVVIPERAEYLQLCEVKVYGEESPNHKGTNLARSGEAQQSSVYSPAPQFSAATAIDGIEETDIYKSPCVHTNHDHEPWWRLDLNTRHKIRTVAIVNRGDCCRDRLKGAHIRVGNSPDNNNPVCATVTDVSRALITVSCHGMEGRYVSVVIPGRAEYLQLCEVKVYGEESPNQEGTNLARSGEAQQSSVYSPAPQFSAATAIDGIEEANIYKSPCAHTNHDHEPWWRLDLNTRHKIRTVAIVNRGDCCRDRLKGAHIRVGNSPDNNNPVCATVTDVSRALITVSCHGMEGRYVSVVIPGRAEYLQLCEVKVYGEESPNQEGTNLAISGEAQQSSVYSPAPQFSAATAIDGIEETNIYKSPCVLTNRNHEPWWRLDLKKRYKIRTVVIVNRGDCCSERLKGAQIRVGNSPDNNNPVCAIITDTAKVSITVSCYGIEGRYISVVIPERAEYLQLCEVKVYGEESPNHKGTNLATSGKAQQSSVFSPAPQYSAATAIDGIEEANIYKSPCAHTNLNHEPWWRLDLNTRHRIRTVVIVNRGDCCRDRLKGAQIRVGNSPDNKNPVCATITDVSRALITVFCHGMVGRYVSVVIPGRAEYLTLCEVEVYGMETPNLEVSGRNLARSGKARQSSDYRHPSVLMAERAIDGITETDLNKSPCTHTNRDYQPWWQLDLDKRYQVKSVIVVNRRDCCSQRLLGAQIRVGDSADNNNPVCGTITDVSQASITVSCHGLEGRYVSVVIPGREEYLTLCEVEVYGEECP</sequence>
<dbReference type="GO" id="GO:0046872">
    <property type="term" value="F:metal ion binding"/>
    <property type="evidence" value="ECO:0007669"/>
    <property type="project" value="UniProtKB-KW"/>
</dbReference>
<evidence type="ECO:0000256" key="5">
    <source>
        <dbReference type="ARBA" id="ARBA00022734"/>
    </source>
</evidence>
<evidence type="ECO:0000256" key="7">
    <source>
        <dbReference type="ARBA" id="ARBA00023157"/>
    </source>
</evidence>
<organism evidence="11 12">
    <name type="scientific">Xenopus tropicalis</name>
    <name type="common">Western clawed frog</name>
    <name type="synonym">Silurana tropicalis</name>
    <dbReference type="NCBI Taxonomy" id="8364"/>
    <lineage>
        <taxon>Eukaryota</taxon>
        <taxon>Metazoa</taxon>
        <taxon>Chordata</taxon>
        <taxon>Craniata</taxon>
        <taxon>Vertebrata</taxon>
        <taxon>Euteleostomi</taxon>
        <taxon>Amphibia</taxon>
        <taxon>Batrachia</taxon>
        <taxon>Anura</taxon>
        <taxon>Pipoidea</taxon>
        <taxon>Pipidae</taxon>
        <taxon>Xenopodinae</taxon>
        <taxon>Xenopus</taxon>
        <taxon>Silurana</taxon>
    </lineage>
</organism>
<dbReference type="InterPro" id="IPR008979">
    <property type="entry name" value="Galactose-bd-like_sf"/>
</dbReference>
<dbReference type="RefSeq" id="XP_031760273.1">
    <property type="nucleotide sequence ID" value="XM_031904413.1"/>
</dbReference>
<reference evidence="12" key="1">
    <citation type="submission" date="2025-08" db="UniProtKB">
        <authorList>
            <consortium name="RefSeq"/>
        </authorList>
    </citation>
    <scope>IDENTIFICATION</scope>
    <source>
        <strain evidence="12">Nigerian</strain>
        <tissue evidence="12">Liver and blood</tissue>
    </source>
</reference>
<feature type="signal peptide" evidence="9">
    <location>
        <begin position="1"/>
        <end position="18"/>
    </location>
</feature>
<dbReference type="KEGG" id="xtr:100498436"/>
<dbReference type="InterPro" id="IPR051941">
    <property type="entry name" value="BG_Antigen-Binding_Lectin"/>
</dbReference>
<feature type="domain" description="Fucolectin tachylectin-4 pentraxin-1" evidence="10">
    <location>
        <begin position="757"/>
        <end position="899"/>
    </location>
</feature>
<evidence type="ECO:0000259" key="10">
    <source>
        <dbReference type="SMART" id="SM00607"/>
    </source>
</evidence>
<dbReference type="GO" id="GO:0001868">
    <property type="term" value="P:regulation of complement activation, lectin pathway"/>
    <property type="evidence" value="ECO:0007669"/>
    <property type="project" value="UniProtKB-ARBA"/>
</dbReference>
<feature type="domain" description="Fucolectin tachylectin-4 pentraxin-1" evidence="10">
    <location>
        <begin position="25"/>
        <end position="168"/>
    </location>
</feature>
<evidence type="ECO:0000256" key="2">
    <source>
        <dbReference type="ARBA" id="ARBA00010147"/>
    </source>
</evidence>
<evidence type="ECO:0000313" key="12">
    <source>
        <dbReference type="RefSeq" id="XP_031760273.1"/>
    </source>
</evidence>
<dbReference type="OrthoDB" id="547680at2759"/>
<feature type="domain" description="Fucolectin tachylectin-4 pentraxin-1" evidence="10">
    <location>
        <begin position="463"/>
        <end position="606"/>
    </location>
</feature>
<evidence type="ECO:0000256" key="4">
    <source>
        <dbReference type="ARBA" id="ARBA00022723"/>
    </source>
</evidence>
<feature type="domain" description="Fucolectin tachylectin-4 pentraxin-1" evidence="10">
    <location>
        <begin position="317"/>
        <end position="460"/>
    </location>
</feature>
<dbReference type="InterPro" id="IPR006585">
    <property type="entry name" value="FTP1"/>
</dbReference>
<dbReference type="Xenbase" id="XB-GENE-29084219">
    <property type="gene designation" value="LOC100498436"/>
</dbReference>
<protein>
    <submittedName>
        <fullName evidence="12">Uncharacterized protein LOC100498436 isoform X1</fullName>
    </submittedName>
</protein>
<evidence type="ECO:0000256" key="8">
    <source>
        <dbReference type="SAM" id="MobiDB-lite"/>
    </source>
</evidence>
<dbReference type="AGR" id="Xenbase:XB-GENE-29084219"/>
<accession>A0A8J1JQV3</accession>
<comment type="subunit">
    <text evidence="3">Homotrimer.</text>
</comment>
<keyword evidence="7" id="KW-1015">Disulfide bond</keyword>
<dbReference type="GO" id="GO:0042806">
    <property type="term" value="F:fucose binding"/>
    <property type="evidence" value="ECO:0007669"/>
    <property type="project" value="UniProtKB-ARBA"/>
</dbReference>
<comment type="similarity">
    <text evidence="2">Belongs to the fucolectin family.</text>
</comment>
<dbReference type="AlphaFoldDB" id="A0A8J1JQV3"/>
<keyword evidence="5" id="KW-0430">Lectin</keyword>
<dbReference type="PANTHER" id="PTHR45713:SF19">
    <property type="entry name" value="PENTRAXIN FUSION PROTEIN-LIKE"/>
    <property type="match status" value="1"/>
</dbReference>
<comment type="function">
    <text evidence="1">Acts as a defensive agent. Recognizes blood group fucosylated oligosaccharides including A, B, H and Lewis B-type antigens. Does not recognize Lewis A antigen and has low affinity for monovalent haptens.</text>
</comment>
<dbReference type="SMART" id="SM00607">
    <property type="entry name" value="FTP"/>
    <property type="match status" value="6"/>
</dbReference>
<dbReference type="PANTHER" id="PTHR45713">
    <property type="entry name" value="FTP DOMAIN-CONTAINING PROTEIN"/>
    <property type="match status" value="1"/>
</dbReference>
<evidence type="ECO:0000256" key="6">
    <source>
        <dbReference type="ARBA" id="ARBA00022837"/>
    </source>
</evidence>
<feature type="domain" description="Fucolectin tachylectin-4 pentraxin-1" evidence="10">
    <location>
        <begin position="609"/>
        <end position="754"/>
    </location>
</feature>
<evidence type="ECO:0000256" key="3">
    <source>
        <dbReference type="ARBA" id="ARBA00011233"/>
    </source>
</evidence>
<dbReference type="Gene3D" id="2.60.120.260">
    <property type="entry name" value="Galactose-binding domain-like"/>
    <property type="match status" value="6"/>
</dbReference>
<dbReference type="OMA" id="QCHGMEG"/>
<dbReference type="Proteomes" id="UP000008143">
    <property type="component" value="Chromosome 6"/>
</dbReference>
<keyword evidence="11" id="KW-1185">Reference proteome</keyword>
<dbReference type="GeneID" id="100498436"/>
<dbReference type="SUPFAM" id="SSF49785">
    <property type="entry name" value="Galactose-binding domain-like"/>
    <property type="match status" value="6"/>
</dbReference>
<evidence type="ECO:0000256" key="9">
    <source>
        <dbReference type="SAM" id="SignalP"/>
    </source>
</evidence>
<feature type="region of interest" description="Disordered" evidence="8">
    <location>
        <begin position="313"/>
        <end position="332"/>
    </location>
</feature>
<feature type="domain" description="Fucolectin tachylectin-4 pentraxin-1" evidence="10">
    <location>
        <begin position="171"/>
        <end position="314"/>
    </location>
</feature>
<evidence type="ECO:0000313" key="11">
    <source>
        <dbReference type="Proteomes" id="UP000008143"/>
    </source>
</evidence>
<evidence type="ECO:0000313" key="13">
    <source>
        <dbReference type="Xenbase" id="XB-GENE-29084219"/>
    </source>
</evidence>
<dbReference type="Pfam" id="PF22633">
    <property type="entry name" value="F5_F8_type_C_2"/>
    <property type="match status" value="6"/>
</dbReference>
<keyword evidence="9" id="KW-0732">Signal</keyword>
<keyword evidence="4" id="KW-0479">Metal-binding</keyword>
<dbReference type="GO" id="GO:0010185">
    <property type="term" value="P:regulation of cellular defense response"/>
    <property type="evidence" value="ECO:0007669"/>
    <property type="project" value="UniProtKB-ARBA"/>
</dbReference>
<feature type="chain" id="PRO_5035222702" evidence="9">
    <location>
        <begin position="19"/>
        <end position="899"/>
    </location>
</feature>
<keyword evidence="6" id="KW-0106">Calcium</keyword>
<proteinExistence type="inferred from homology"/>
<evidence type="ECO:0000256" key="1">
    <source>
        <dbReference type="ARBA" id="ARBA00002219"/>
    </source>
</evidence>
<name>A0A8J1JQV3_XENTR</name>